<dbReference type="InterPro" id="IPR017853">
    <property type="entry name" value="GH"/>
</dbReference>
<dbReference type="GO" id="GO:0009313">
    <property type="term" value="P:oligosaccharide catabolic process"/>
    <property type="evidence" value="ECO:0007669"/>
    <property type="project" value="TreeGrafter"/>
</dbReference>
<proteinExistence type="predicted"/>
<reference evidence="2" key="2">
    <citation type="journal article" date="2021" name="Microbiome">
        <title>Successional dynamics and alternative stable states in a saline activated sludge microbial community over 9 years.</title>
        <authorList>
            <person name="Wang Y."/>
            <person name="Ye J."/>
            <person name="Ju F."/>
            <person name="Liu L."/>
            <person name="Boyd J.A."/>
            <person name="Deng Y."/>
            <person name="Parks D.H."/>
            <person name="Jiang X."/>
            <person name="Yin X."/>
            <person name="Woodcroft B.J."/>
            <person name="Tyson G.W."/>
            <person name="Hugenholtz P."/>
            <person name="Polz M.F."/>
            <person name="Zhang T."/>
        </authorList>
    </citation>
    <scope>NUCLEOTIDE SEQUENCE</scope>
    <source>
        <strain evidence="2">HKST-UBA02</strain>
    </source>
</reference>
<dbReference type="CDD" id="cd11313">
    <property type="entry name" value="AmyAc_arch_bac_AmyA"/>
    <property type="match status" value="1"/>
</dbReference>
<dbReference type="EMBL" id="JAGQHS010000017">
    <property type="protein sequence ID" value="MCA9755173.1"/>
    <property type="molecule type" value="Genomic_DNA"/>
</dbReference>
<name>A0A956NA76_UNCEI</name>
<dbReference type="PANTHER" id="PTHR10357:SF179">
    <property type="entry name" value="NEUTRAL AND BASIC AMINO ACID TRANSPORT PROTEIN RBAT"/>
    <property type="match status" value="1"/>
</dbReference>
<reference evidence="2" key="1">
    <citation type="submission" date="2020-04" db="EMBL/GenBank/DDBJ databases">
        <authorList>
            <person name="Zhang T."/>
        </authorList>
    </citation>
    <scope>NUCLEOTIDE SEQUENCE</scope>
    <source>
        <strain evidence="2">HKST-UBA02</strain>
    </source>
</reference>
<sequence length="498" mass="56447">MVEPAKAIFQPPGWSLDRTLYQVNLRQFTPEGTLHAFSAHLPRLRDLGVGILWFMPIHPIGKVGRKGSLGSYYAVRDYRKVNPEHGTMRDFDRTVRAANKLGMEVILDWVPNHTSWDHPWIRKHPEWYRRDDAGRIVPPVPGWTDVAQLDYGPESGIRETLAGMKTRGRDQGPGLAPHTRALWDEMQSCMELWVRDHGVAGYRCDVAAFLPIRFWQETRLRLRRLRDVFLLAEADGPGMHDRAFDATYGWTLQRGLEDVRRGHRVAHGLENAPKQKESFRARDLEALLRRDLRTYPPGALRMQMTSNHDANSWTGSVFHRLGKDGAELGAVLSFVFPGIPLIYNGQEAGSKRRLAFFDKDEIPWSSGAKEHPFAQLYRELTAFRRECPPLRSGADGAPIRFLKHDYEDVIAFVREDERGAVFGVFRMREGRVGSGGVATGVKPSAVVLHPRCRAPLRLRLASRDLLAGTSEVPPRSGSVRLFTEPESAGFWSYGVWTS</sequence>
<accession>A0A956NA76</accession>
<gene>
    <name evidence="2" type="ORF">KDA27_05175</name>
</gene>
<comment type="caution">
    <text evidence="2">The sequence shown here is derived from an EMBL/GenBank/DDBJ whole genome shotgun (WGS) entry which is preliminary data.</text>
</comment>
<protein>
    <submittedName>
        <fullName evidence="2">Alpha-amylase</fullName>
    </submittedName>
</protein>
<dbReference type="Proteomes" id="UP000739538">
    <property type="component" value="Unassembled WGS sequence"/>
</dbReference>
<dbReference type="AlphaFoldDB" id="A0A956NA76"/>
<dbReference type="SUPFAM" id="SSF51445">
    <property type="entry name" value="(Trans)glycosidases"/>
    <property type="match status" value="1"/>
</dbReference>
<evidence type="ECO:0000259" key="1">
    <source>
        <dbReference type="SMART" id="SM00642"/>
    </source>
</evidence>
<feature type="domain" description="Glycosyl hydrolase family 13 catalytic" evidence="1">
    <location>
        <begin position="31"/>
        <end position="384"/>
    </location>
</feature>
<dbReference type="PANTHER" id="PTHR10357">
    <property type="entry name" value="ALPHA-AMYLASE FAMILY MEMBER"/>
    <property type="match status" value="1"/>
</dbReference>
<evidence type="ECO:0000313" key="3">
    <source>
        <dbReference type="Proteomes" id="UP000739538"/>
    </source>
</evidence>
<dbReference type="Gene3D" id="3.20.20.80">
    <property type="entry name" value="Glycosidases"/>
    <property type="match status" value="1"/>
</dbReference>
<dbReference type="InterPro" id="IPR006047">
    <property type="entry name" value="GH13_cat_dom"/>
</dbReference>
<dbReference type="Pfam" id="PF00128">
    <property type="entry name" value="Alpha-amylase"/>
    <property type="match status" value="2"/>
</dbReference>
<evidence type="ECO:0000313" key="2">
    <source>
        <dbReference type="EMBL" id="MCA9755173.1"/>
    </source>
</evidence>
<dbReference type="GO" id="GO:0004556">
    <property type="term" value="F:alpha-amylase activity"/>
    <property type="evidence" value="ECO:0007669"/>
    <property type="project" value="TreeGrafter"/>
</dbReference>
<organism evidence="2 3">
    <name type="scientific">Eiseniibacteriota bacterium</name>
    <dbReference type="NCBI Taxonomy" id="2212470"/>
    <lineage>
        <taxon>Bacteria</taxon>
        <taxon>Candidatus Eiseniibacteriota</taxon>
    </lineage>
</organism>
<dbReference type="SMART" id="SM00642">
    <property type="entry name" value="Aamy"/>
    <property type="match status" value="1"/>
</dbReference>